<dbReference type="GO" id="GO:0043041">
    <property type="term" value="P:amino acid activation for nonribosomal peptide biosynthetic process"/>
    <property type="evidence" value="ECO:0007669"/>
    <property type="project" value="TreeGrafter"/>
</dbReference>
<dbReference type="Gene3D" id="3.30.559.30">
    <property type="entry name" value="Nonribosomal peptide synthetase, condensation domain"/>
    <property type="match status" value="1"/>
</dbReference>
<keyword evidence="6" id="KW-1185">Reference proteome</keyword>
<dbReference type="Gene3D" id="1.10.1200.10">
    <property type="entry name" value="ACP-like"/>
    <property type="match status" value="1"/>
</dbReference>
<keyword evidence="2" id="KW-0597">Phosphoprotein</keyword>
<dbReference type="InterPro" id="IPR006162">
    <property type="entry name" value="Ppantetheine_attach_site"/>
</dbReference>
<evidence type="ECO:0000256" key="2">
    <source>
        <dbReference type="ARBA" id="ARBA00022553"/>
    </source>
</evidence>
<organism evidence="5 6">
    <name type="scientific">Anaeromyces robustus</name>
    <dbReference type="NCBI Taxonomy" id="1754192"/>
    <lineage>
        <taxon>Eukaryota</taxon>
        <taxon>Fungi</taxon>
        <taxon>Fungi incertae sedis</taxon>
        <taxon>Chytridiomycota</taxon>
        <taxon>Chytridiomycota incertae sedis</taxon>
        <taxon>Neocallimastigomycetes</taxon>
        <taxon>Neocallimastigales</taxon>
        <taxon>Neocallimastigaceae</taxon>
        <taxon>Anaeromyces</taxon>
    </lineage>
</organism>
<dbReference type="InterPro" id="IPR009081">
    <property type="entry name" value="PP-bd_ACP"/>
</dbReference>
<dbReference type="AlphaFoldDB" id="A0A1Y1XC02"/>
<feature type="non-terminal residue" evidence="5">
    <location>
        <position position="573"/>
    </location>
</feature>
<dbReference type="GO" id="GO:0031177">
    <property type="term" value="F:phosphopantetheine binding"/>
    <property type="evidence" value="ECO:0007669"/>
    <property type="project" value="TreeGrafter"/>
</dbReference>
<reference evidence="5 6" key="1">
    <citation type="submission" date="2016-08" db="EMBL/GenBank/DDBJ databases">
        <title>A Parts List for Fungal Cellulosomes Revealed by Comparative Genomics.</title>
        <authorList>
            <consortium name="DOE Joint Genome Institute"/>
            <person name="Haitjema C.H."/>
            <person name="Gilmore S.P."/>
            <person name="Henske J.K."/>
            <person name="Solomon K.V."/>
            <person name="De Groot R."/>
            <person name="Kuo A."/>
            <person name="Mondo S.J."/>
            <person name="Salamov A.A."/>
            <person name="Labutti K."/>
            <person name="Zhao Z."/>
            <person name="Chiniquy J."/>
            <person name="Barry K."/>
            <person name="Brewer H.M."/>
            <person name="Purvine S.O."/>
            <person name="Wright A.T."/>
            <person name="Boxma B."/>
            <person name="Van Alen T."/>
            <person name="Hackstein J.H."/>
            <person name="Baker S.E."/>
            <person name="Grigoriev I.V."/>
            <person name="O'Malley M.A."/>
        </authorList>
    </citation>
    <scope>NUCLEOTIDE SEQUENCE [LARGE SCALE GENOMIC DNA]</scope>
    <source>
        <strain evidence="5 6">S4</strain>
    </source>
</reference>
<keyword evidence="1" id="KW-0596">Phosphopantetheine</keyword>
<evidence type="ECO:0000259" key="4">
    <source>
        <dbReference type="PROSITE" id="PS50075"/>
    </source>
</evidence>
<dbReference type="PROSITE" id="PS00012">
    <property type="entry name" value="PHOSPHOPANTETHEINE"/>
    <property type="match status" value="1"/>
</dbReference>
<sequence>MIPNFYKEMNEIPLTNHGKLNRKALPEPEFNLKDLIKEPYVAPQSEVEKTLCVLYSKIFNIPIENIGIKSVFHELGGDSLIAIKILTQVNKIFNIKLGVKDILENATIYSLANCIEQKIINNNNNNKDNNQINQMGCVQRYNKDEFPITSLLSSFPYKIDNKLILAFSFNMLVFYQLNKATNIEKLIKAINIVLERHEILKTRFMINQENKIVGKTIKDEKLEIEYYTKDNFEKFVRPFNLTKDKLLIRVGLIQGTEDEDVILMMDMDHRIGDGISYGILIKELLMAYSDIPLPELPIQYSDYAIDYDKRVHSIERSDIIKFYKDEIFNEPYASQLTLPKKENFEIKCKAIESYFVRTNEETYRTINQITEKYKLSKTALFLTVYSFVISMYSDDDENKNIFTTVLVSNRMMPDTEKLIGLFLRCIPLLIKIKKGVTLLDLIKECMNIILKAYDCDIPYTMISEAINLPVCNSVIQFDPYDLKRSQNQNQNQNQNLPKLISLLEMFKKYGKESVLFQLLNSNNILHPDSKWTIGEEKDYYSILFKYNKNLYSDSLIKEIVNRFIYILSDENNF</sequence>
<dbReference type="PANTHER" id="PTHR45527:SF1">
    <property type="entry name" value="FATTY ACID SYNTHASE"/>
    <property type="match status" value="1"/>
</dbReference>
<reference evidence="5 6" key="2">
    <citation type="submission" date="2016-08" db="EMBL/GenBank/DDBJ databases">
        <title>Pervasive Adenine N6-methylation of Active Genes in Fungi.</title>
        <authorList>
            <consortium name="DOE Joint Genome Institute"/>
            <person name="Mondo S.J."/>
            <person name="Dannebaum R.O."/>
            <person name="Kuo R.C."/>
            <person name="Labutti K."/>
            <person name="Haridas S."/>
            <person name="Kuo A."/>
            <person name="Salamov A."/>
            <person name="Ahrendt S.R."/>
            <person name="Lipzen A."/>
            <person name="Sullivan W."/>
            <person name="Andreopoulos W.B."/>
            <person name="Clum A."/>
            <person name="Lindquist E."/>
            <person name="Daum C."/>
            <person name="Ramamoorthy G.K."/>
            <person name="Gryganskyi A."/>
            <person name="Culley D."/>
            <person name="Magnuson J.K."/>
            <person name="James T.Y."/>
            <person name="O'Malley M.A."/>
            <person name="Stajich J.E."/>
            <person name="Spatafora J.W."/>
            <person name="Visel A."/>
            <person name="Grigoriev I.V."/>
        </authorList>
    </citation>
    <scope>NUCLEOTIDE SEQUENCE [LARGE SCALE GENOMIC DNA]</scope>
    <source>
        <strain evidence="5 6">S4</strain>
    </source>
</reference>
<protein>
    <submittedName>
        <fullName evidence="5">CoA-dependent acyltransferase</fullName>
    </submittedName>
</protein>
<dbReference type="OrthoDB" id="416786at2759"/>
<accession>A0A1Y1XC02</accession>
<gene>
    <name evidence="5" type="ORF">BCR32DRAFT_218823</name>
</gene>
<dbReference type="GO" id="GO:0044550">
    <property type="term" value="P:secondary metabolite biosynthetic process"/>
    <property type="evidence" value="ECO:0007669"/>
    <property type="project" value="TreeGrafter"/>
</dbReference>
<dbReference type="Pfam" id="PF00550">
    <property type="entry name" value="PP-binding"/>
    <property type="match status" value="1"/>
</dbReference>
<proteinExistence type="predicted"/>
<evidence type="ECO:0000313" key="5">
    <source>
        <dbReference type="EMBL" id="ORX83243.1"/>
    </source>
</evidence>
<dbReference type="GO" id="GO:0016746">
    <property type="term" value="F:acyltransferase activity"/>
    <property type="evidence" value="ECO:0007669"/>
    <property type="project" value="UniProtKB-KW"/>
</dbReference>
<evidence type="ECO:0000256" key="3">
    <source>
        <dbReference type="ARBA" id="ARBA00022598"/>
    </source>
</evidence>
<dbReference type="InterPro" id="IPR023213">
    <property type="entry name" value="CAT-like_dom_sf"/>
</dbReference>
<evidence type="ECO:0000256" key="1">
    <source>
        <dbReference type="ARBA" id="ARBA00022450"/>
    </source>
</evidence>
<comment type="caution">
    <text evidence="5">The sequence shown here is derived from an EMBL/GenBank/DDBJ whole genome shotgun (WGS) entry which is preliminary data.</text>
</comment>
<dbReference type="InterPro" id="IPR036736">
    <property type="entry name" value="ACP-like_sf"/>
</dbReference>
<dbReference type="PANTHER" id="PTHR45527">
    <property type="entry name" value="NONRIBOSOMAL PEPTIDE SYNTHETASE"/>
    <property type="match status" value="1"/>
</dbReference>
<keyword evidence="5" id="KW-0012">Acyltransferase</keyword>
<dbReference type="SUPFAM" id="SSF52777">
    <property type="entry name" value="CoA-dependent acyltransferases"/>
    <property type="match status" value="2"/>
</dbReference>
<dbReference type="GO" id="GO:0005737">
    <property type="term" value="C:cytoplasm"/>
    <property type="evidence" value="ECO:0007669"/>
    <property type="project" value="TreeGrafter"/>
</dbReference>
<dbReference type="InterPro" id="IPR001242">
    <property type="entry name" value="Condensation_dom"/>
</dbReference>
<dbReference type="SUPFAM" id="SSF56801">
    <property type="entry name" value="Acetyl-CoA synthetase-like"/>
    <property type="match status" value="1"/>
</dbReference>
<dbReference type="Gene3D" id="3.30.559.10">
    <property type="entry name" value="Chloramphenicol acetyltransferase-like domain"/>
    <property type="match status" value="1"/>
</dbReference>
<keyword evidence="3" id="KW-0436">Ligase</keyword>
<dbReference type="Pfam" id="PF00668">
    <property type="entry name" value="Condensation"/>
    <property type="match status" value="1"/>
</dbReference>
<dbReference type="SUPFAM" id="SSF47336">
    <property type="entry name" value="ACP-like"/>
    <property type="match status" value="1"/>
</dbReference>
<name>A0A1Y1XC02_9FUNG</name>
<dbReference type="EMBL" id="MCFG01000077">
    <property type="protein sequence ID" value="ORX83243.1"/>
    <property type="molecule type" value="Genomic_DNA"/>
</dbReference>
<dbReference type="PROSITE" id="PS50075">
    <property type="entry name" value="CARRIER"/>
    <property type="match status" value="1"/>
</dbReference>
<dbReference type="Proteomes" id="UP000193944">
    <property type="component" value="Unassembled WGS sequence"/>
</dbReference>
<dbReference type="GO" id="GO:0016874">
    <property type="term" value="F:ligase activity"/>
    <property type="evidence" value="ECO:0007669"/>
    <property type="project" value="UniProtKB-KW"/>
</dbReference>
<evidence type="ECO:0000313" key="6">
    <source>
        <dbReference type="Proteomes" id="UP000193944"/>
    </source>
</evidence>
<keyword evidence="5" id="KW-0808">Transferase</keyword>
<feature type="domain" description="Carrier" evidence="4">
    <location>
        <begin position="42"/>
        <end position="119"/>
    </location>
</feature>
<dbReference type="STRING" id="1754192.A0A1Y1XC02"/>